<proteinExistence type="predicted"/>
<accession>A0A917ZKT9</accession>
<keyword evidence="2" id="KW-0560">Oxidoreductase</keyword>
<keyword evidence="2" id="KW-0223">Dioxygenase</keyword>
<comment type="caution">
    <text evidence="2">The sequence shown here is derived from an EMBL/GenBank/DDBJ whole genome shotgun (WGS) entry which is preliminary data.</text>
</comment>
<evidence type="ECO:0000313" key="3">
    <source>
        <dbReference type="Proteomes" id="UP000641932"/>
    </source>
</evidence>
<reference evidence="2" key="1">
    <citation type="journal article" date="2014" name="Int. J. Syst. Evol. Microbiol.">
        <title>Complete genome sequence of Corynebacterium casei LMG S-19264T (=DSM 44701T), isolated from a smear-ripened cheese.</title>
        <authorList>
            <consortium name="US DOE Joint Genome Institute (JGI-PGF)"/>
            <person name="Walter F."/>
            <person name="Albersmeier A."/>
            <person name="Kalinowski J."/>
            <person name="Ruckert C."/>
        </authorList>
    </citation>
    <scope>NUCLEOTIDE SEQUENCE</scope>
    <source>
        <strain evidence="2">CGMCC 4.7201</strain>
    </source>
</reference>
<dbReference type="Pfam" id="PF00903">
    <property type="entry name" value="Glyoxalase"/>
    <property type="match status" value="1"/>
</dbReference>
<dbReference type="PROSITE" id="PS51819">
    <property type="entry name" value="VOC"/>
    <property type="match status" value="1"/>
</dbReference>
<dbReference type="SUPFAM" id="SSF54593">
    <property type="entry name" value="Glyoxalase/Bleomycin resistance protein/Dihydroxybiphenyl dioxygenase"/>
    <property type="match status" value="1"/>
</dbReference>
<protein>
    <submittedName>
        <fullName evidence="2">Extradiol dioxygenase</fullName>
    </submittedName>
</protein>
<dbReference type="GO" id="GO:0051213">
    <property type="term" value="F:dioxygenase activity"/>
    <property type="evidence" value="ECO:0007669"/>
    <property type="project" value="UniProtKB-KW"/>
</dbReference>
<dbReference type="InterPro" id="IPR037523">
    <property type="entry name" value="VOC_core"/>
</dbReference>
<name>A0A917ZKT9_9ACTN</name>
<evidence type="ECO:0000259" key="1">
    <source>
        <dbReference type="PROSITE" id="PS51819"/>
    </source>
</evidence>
<dbReference type="EMBL" id="BMMS01000006">
    <property type="protein sequence ID" value="GGO85264.1"/>
    <property type="molecule type" value="Genomic_DNA"/>
</dbReference>
<dbReference type="Gene3D" id="3.10.180.10">
    <property type="entry name" value="2,3-Dihydroxybiphenyl 1,2-Dioxygenase, domain 1"/>
    <property type="match status" value="1"/>
</dbReference>
<keyword evidence="3" id="KW-1185">Reference proteome</keyword>
<gene>
    <name evidence="2" type="ORF">GCM10012280_18650</name>
</gene>
<evidence type="ECO:0000313" key="2">
    <source>
        <dbReference type="EMBL" id="GGO85264.1"/>
    </source>
</evidence>
<dbReference type="Proteomes" id="UP000641932">
    <property type="component" value="Unassembled WGS sequence"/>
</dbReference>
<dbReference type="AlphaFoldDB" id="A0A917ZKT9"/>
<dbReference type="InterPro" id="IPR004360">
    <property type="entry name" value="Glyas_Fos-R_dOase_dom"/>
</dbReference>
<dbReference type="InterPro" id="IPR029068">
    <property type="entry name" value="Glyas_Bleomycin-R_OHBP_Dase"/>
</dbReference>
<organism evidence="2 3">
    <name type="scientific">Wenjunlia tyrosinilytica</name>
    <dbReference type="NCBI Taxonomy" id="1544741"/>
    <lineage>
        <taxon>Bacteria</taxon>
        <taxon>Bacillati</taxon>
        <taxon>Actinomycetota</taxon>
        <taxon>Actinomycetes</taxon>
        <taxon>Kitasatosporales</taxon>
        <taxon>Streptomycetaceae</taxon>
        <taxon>Wenjunlia</taxon>
    </lineage>
</organism>
<feature type="domain" description="VOC" evidence="1">
    <location>
        <begin position="1"/>
        <end position="134"/>
    </location>
</feature>
<sequence>MDALCPRLLVDDFGRMFRFYRGVLGEIVGATAVKGDESGPYANWDLGDEAVLVLFDRAAMAAAVGAPPPEPRTRDQDGLALVLRVGDVDKAVAVCERYGAVVVAPARDRPQWAPNLRTAHLRDPDGNLLELQSY</sequence>
<reference evidence="2" key="2">
    <citation type="submission" date="2020-09" db="EMBL/GenBank/DDBJ databases">
        <authorList>
            <person name="Sun Q."/>
            <person name="Zhou Y."/>
        </authorList>
    </citation>
    <scope>NUCLEOTIDE SEQUENCE</scope>
    <source>
        <strain evidence="2">CGMCC 4.7201</strain>
    </source>
</reference>
<dbReference type="RefSeq" id="WP_189131065.1">
    <property type="nucleotide sequence ID" value="NZ_BMMS01000006.1"/>
</dbReference>